<accession>A0A7S0K426</accession>
<dbReference type="InterPro" id="IPR032466">
    <property type="entry name" value="Metal_Hydrolase"/>
</dbReference>
<name>A0A7S0K426_CAFRO</name>
<evidence type="ECO:0000256" key="1">
    <source>
        <dbReference type="ARBA" id="ARBA00009275"/>
    </source>
</evidence>
<dbReference type="PANTHER" id="PTHR46317:SF1">
    <property type="entry name" value="HYDROLASE, TATD FAMILY"/>
    <property type="match status" value="1"/>
</dbReference>
<sequence length="350" mass="35401">MAKTDGPPPGRLIDVHAHLADGAFHGRLRDVLVEAAASGVAGVIGVAESADDCGRLAAAAEEFHADTTVPASCGAAAASPTSVMGACLGLHPVQTQADGAWESASLAELPPVFEHLHAHHAAPWLVGVGEVGLDFCPRTLACRGPSGEEECKAEQRRVLRAQARVARAMGLPLNVHSRSAGHHAIDLLAQEGAGLESSAPAPGTHGDGAVAAACGSWVERFACEPSGSGAGGGGRGAGAVLHAFDGKARFVRLGVERGFHFSVPPSAGRSPVMLKWIGACPLDRLLLETDSPALPEHKGDSNVPARAGAGLALIAAAHGVSVEAAAAATTANALRLFPRLKPLILRAGAP</sequence>
<keyword evidence="3" id="KW-0378">Hydrolase</keyword>
<gene>
    <name evidence="5" type="ORF">CROE0942_LOCUS14098</name>
</gene>
<evidence type="ECO:0000313" key="5">
    <source>
        <dbReference type="EMBL" id="CAD8569718.1"/>
    </source>
</evidence>
<organism evidence="5">
    <name type="scientific">Cafeteria roenbergensis</name>
    <name type="common">Marine flagellate</name>
    <dbReference type="NCBI Taxonomy" id="33653"/>
    <lineage>
        <taxon>Eukaryota</taxon>
        <taxon>Sar</taxon>
        <taxon>Stramenopiles</taxon>
        <taxon>Bigyra</taxon>
        <taxon>Opalozoa</taxon>
        <taxon>Bicosoecida</taxon>
        <taxon>Cafeteriaceae</taxon>
        <taxon>Cafeteria</taxon>
    </lineage>
</organism>
<comment type="function">
    <text evidence="4">Exhibits 3'-exonuclease activities and apurinic/apyrimidinic (AP) endonuclease (in vitro). Show preferential AP endonuclease activity on double-stranded DNA substrates and 3'- exonuclease activity on single-stranded DNA.</text>
</comment>
<evidence type="ECO:0000256" key="3">
    <source>
        <dbReference type="ARBA" id="ARBA00022801"/>
    </source>
</evidence>
<comment type="similarity">
    <text evidence="1">Belongs to the metallo-dependent hydrolases superfamily. TatD-type hydrolase family.</text>
</comment>
<reference evidence="5" key="1">
    <citation type="submission" date="2021-01" db="EMBL/GenBank/DDBJ databases">
        <authorList>
            <person name="Corre E."/>
            <person name="Pelletier E."/>
            <person name="Niang G."/>
            <person name="Scheremetjew M."/>
            <person name="Finn R."/>
            <person name="Kale V."/>
            <person name="Holt S."/>
            <person name="Cochrane G."/>
            <person name="Meng A."/>
            <person name="Brown T."/>
            <person name="Cohen L."/>
        </authorList>
    </citation>
    <scope>NUCLEOTIDE SEQUENCE</scope>
    <source>
        <strain evidence="5">E4-10</strain>
    </source>
</reference>
<dbReference type="GO" id="GO:0016788">
    <property type="term" value="F:hydrolase activity, acting on ester bonds"/>
    <property type="evidence" value="ECO:0007669"/>
    <property type="project" value="InterPro"/>
</dbReference>
<proteinExistence type="inferred from homology"/>
<protein>
    <recommendedName>
        <fullName evidence="6">TatD related DNase</fullName>
    </recommendedName>
</protein>
<dbReference type="Gene3D" id="3.20.20.140">
    <property type="entry name" value="Metal-dependent hydrolases"/>
    <property type="match status" value="1"/>
</dbReference>
<dbReference type="GO" id="GO:0046872">
    <property type="term" value="F:metal ion binding"/>
    <property type="evidence" value="ECO:0007669"/>
    <property type="project" value="UniProtKB-KW"/>
</dbReference>
<dbReference type="SUPFAM" id="SSF51556">
    <property type="entry name" value="Metallo-dependent hydrolases"/>
    <property type="match status" value="1"/>
</dbReference>
<dbReference type="InterPro" id="IPR001130">
    <property type="entry name" value="TatD-like"/>
</dbReference>
<dbReference type="EMBL" id="HBET01020709">
    <property type="protein sequence ID" value="CAD8569718.1"/>
    <property type="molecule type" value="Transcribed_RNA"/>
</dbReference>
<evidence type="ECO:0000256" key="4">
    <source>
        <dbReference type="ARBA" id="ARBA00093287"/>
    </source>
</evidence>
<evidence type="ECO:0008006" key="6">
    <source>
        <dbReference type="Google" id="ProtNLM"/>
    </source>
</evidence>
<evidence type="ECO:0000256" key="2">
    <source>
        <dbReference type="ARBA" id="ARBA00022723"/>
    </source>
</evidence>
<dbReference type="PANTHER" id="PTHR46317">
    <property type="entry name" value="HYDROLASE OF PHP SUPERFAMILY-RELATED PROTEIN"/>
    <property type="match status" value="1"/>
</dbReference>
<dbReference type="Pfam" id="PF01026">
    <property type="entry name" value="TatD_DNase"/>
    <property type="match status" value="1"/>
</dbReference>
<dbReference type="AlphaFoldDB" id="A0A7S0K426"/>
<keyword evidence="2" id="KW-0479">Metal-binding</keyword>